<dbReference type="RefSeq" id="WP_132324380.1">
    <property type="nucleotide sequence ID" value="NZ_FWZT01000027.1"/>
</dbReference>
<dbReference type="GO" id="GO:0043190">
    <property type="term" value="C:ATP-binding cassette (ABC) transporter complex"/>
    <property type="evidence" value="ECO:0007669"/>
    <property type="project" value="InterPro"/>
</dbReference>
<reference evidence="4" key="1">
    <citation type="submission" date="2017-04" db="EMBL/GenBank/DDBJ databases">
        <authorList>
            <person name="Varghese N."/>
            <person name="Submissions S."/>
        </authorList>
    </citation>
    <scope>NUCLEOTIDE SEQUENCE [LARGE SCALE GENOMIC DNA]</scope>
    <source>
        <strain evidence="4">RKEM611</strain>
    </source>
</reference>
<dbReference type="PIRSF" id="PIRSF002741">
    <property type="entry name" value="MppA"/>
    <property type="match status" value="1"/>
</dbReference>
<dbReference type="Gene3D" id="3.90.76.10">
    <property type="entry name" value="Dipeptide-binding Protein, Domain 1"/>
    <property type="match status" value="1"/>
</dbReference>
<accession>A0A1Y6CLK2</accession>
<proteinExistence type="predicted"/>
<dbReference type="PANTHER" id="PTHR30290">
    <property type="entry name" value="PERIPLASMIC BINDING COMPONENT OF ABC TRANSPORTER"/>
    <property type="match status" value="1"/>
</dbReference>
<dbReference type="InterPro" id="IPR039424">
    <property type="entry name" value="SBP_5"/>
</dbReference>
<dbReference type="SUPFAM" id="SSF53850">
    <property type="entry name" value="Periplasmic binding protein-like II"/>
    <property type="match status" value="1"/>
</dbReference>
<dbReference type="GO" id="GO:1904680">
    <property type="term" value="F:peptide transmembrane transporter activity"/>
    <property type="evidence" value="ECO:0007669"/>
    <property type="project" value="TreeGrafter"/>
</dbReference>
<dbReference type="GO" id="GO:0030288">
    <property type="term" value="C:outer membrane-bounded periplasmic space"/>
    <property type="evidence" value="ECO:0007669"/>
    <property type="project" value="UniProtKB-ARBA"/>
</dbReference>
<sequence length="589" mass="67311">MRFLRGQLALALAAVIGVAACTKKETATTKSEDGRKILYHLRTSAERSLDPMQQFDQASHQMVQNLYDALLKYSYLKRPYQMEPNLLTEMPVKQKDGVTYLFKLRNDVYFHDNEAFPGGKGRQMKADDVIYSIKRFADANVNTLSYVLIEGYVEGMDEFREATRKAGDKTDYSKLDIAGVKKVDDFTVSVKFTFDNPLALYPFAFGGLSIVPKEAVEKYGQDFPKNPVGTGPFYMKTYSRRGKHVLVKHPRYHGRYPTEGDPGDKEAGLLADAGKQLPLIDEVHLPLIEETQPAMLKFKKGQLHWIAMNKDEFSNMAYKDKDGKFHLTGEWDKKFKMYTEPYVSTFYMKFNMEDKLVGSNKALRQAIALAMNPEGFIDLMHNGRGLTVNSIVPVTINGSEKVTGATWYKQNLELAKQKLKEAGYPEGKGLPPITVEYRSTNKDSRQQFEYFRADWAKIGIKVNGNFQTFSNFLKRTESGNFQIADAGWGADYPDAENFYQLLYSKNKAPGPNDGNFNNPKYDALYEKSRFMPNGPERFELFKQMNDIIKEEVPVLLVFNPLSFGLYQPNVANMKRNMMVEFPYKYLNLK</sequence>
<dbReference type="InterPro" id="IPR030678">
    <property type="entry name" value="Peptide/Ni-bd"/>
</dbReference>
<dbReference type="PROSITE" id="PS51257">
    <property type="entry name" value="PROKAR_LIPOPROTEIN"/>
    <property type="match status" value="1"/>
</dbReference>
<keyword evidence="1" id="KW-0732">Signal</keyword>
<feature type="chain" id="PRO_5012057157" evidence="1">
    <location>
        <begin position="20"/>
        <end position="589"/>
    </location>
</feature>
<organism evidence="3 4">
    <name type="scientific">Pseudobacteriovorax antillogorgiicola</name>
    <dbReference type="NCBI Taxonomy" id="1513793"/>
    <lineage>
        <taxon>Bacteria</taxon>
        <taxon>Pseudomonadati</taxon>
        <taxon>Bdellovibrionota</taxon>
        <taxon>Oligoflexia</taxon>
        <taxon>Oligoflexales</taxon>
        <taxon>Pseudobacteriovoracaceae</taxon>
        <taxon>Pseudobacteriovorax</taxon>
    </lineage>
</organism>
<dbReference type="Proteomes" id="UP000192907">
    <property type="component" value="Unassembled WGS sequence"/>
</dbReference>
<dbReference type="OrthoDB" id="9801912at2"/>
<feature type="signal peptide" evidence="1">
    <location>
        <begin position="1"/>
        <end position="19"/>
    </location>
</feature>
<evidence type="ECO:0000313" key="3">
    <source>
        <dbReference type="EMBL" id="SMF72490.1"/>
    </source>
</evidence>
<gene>
    <name evidence="3" type="ORF">SAMN06296036_12718</name>
</gene>
<feature type="domain" description="Solute-binding protein family 5" evidence="2">
    <location>
        <begin position="82"/>
        <end position="508"/>
    </location>
</feature>
<evidence type="ECO:0000256" key="1">
    <source>
        <dbReference type="SAM" id="SignalP"/>
    </source>
</evidence>
<dbReference type="GO" id="GO:0015833">
    <property type="term" value="P:peptide transport"/>
    <property type="evidence" value="ECO:0007669"/>
    <property type="project" value="TreeGrafter"/>
</dbReference>
<dbReference type="STRING" id="1513793.SAMN06296036_12718"/>
<dbReference type="EMBL" id="FWZT01000027">
    <property type="protein sequence ID" value="SMF72490.1"/>
    <property type="molecule type" value="Genomic_DNA"/>
</dbReference>
<evidence type="ECO:0000313" key="4">
    <source>
        <dbReference type="Proteomes" id="UP000192907"/>
    </source>
</evidence>
<dbReference type="Gene3D" id="3.40.190.10">
    <property type="entry name" value="Periplasmic binding protein-like II"/>
    <property type="match status" value="1"/>
</dbReference>
<name>A0A1Y6CLK2_9BACT</name>
<dbReference type="AlphaFoldDB" id="A0A1Y6CLK2"/>
<dbReference type="Pfam" id="PF00496">
    <property type="entry name" value="SBP_bac_5"/>
    <property type="match status" value="1"/>
</dbReference>
<evidence type="ECO:0000259" key="2">
    <source>
        <dbReference type="Pfam" id="PF00496"/>
    </source>
</evidence>
<protein>
    <submittedName>
        <fullName evidence="3">ABC-type transport system, substrate-binding protein</fullName>
    </submittedName>
</protein>
<keyword evidence="4" id="KW-1185">Reference proteome</keyword>
<dbReference type="Gene3D" id="3.10.105.10">
    <property type="entry name" value="Dipeptide-binding Protein, Domain 3"/>
    <property type="match status" value="1"/>
</dbReference>
<dbReference type="InterPro" id="IPR000914">
    <property type="entry name" value="SBP_5_dom"/>
</dbReference>